<organism evidence="1 2">
    <name type="scientific">Banduia mediterranea</name>
    <dbReference type="NCBI Taxonomy" id="3075609"/>
    <lineage>
        <taxon>Bacteria</taxon>
        <taxon>Pseudomonadati</taxon>
        <taxon>Pseudomonadota</taxon>
        <taxon>Gammaproteobacteria</taxon>
        <taxon>Nevskiales</taxon>
        <taxon>Algiphilaceae</taxon>
        <taxon>Banduia</taxon>
    </lineage>
</organism>
<comment type="caution">
    <text evidence="1">The sequence shown here is derived from an EMBL/GenBank/DDBJ whole genome shotgun (WGS) entry which is preliminary data.</text>
</comment>
<sequence>MIIKFKNRKAERQPTDTGTRIKKSAILASISSILALLCYGPASMAANPLLNVISPTEWYMPVLKEGTLVYLQSAILQSSDKFYDRDGNSHTFEGPTSASGAPNLDHSVSGISRFAYVWSFESLPNVGWIAEYFQPYASARIYDAGDSVTGLADPLFLGGPYINPTPNSMIGYLGVVGAPFGSNDLSNHFWSYTNLIPMYYERNDVTLESTLLYTIVGDQYHGGRKVHVGDSYSANVQVGYRVKPWLVPFVSYAWVKNETSRDADTGEAVRGMGPSTYACHGVLNGSGKCQEQTLGGGVEFHFGKGDTNKLMLKYATSVDGENANKTNAFYLFFVHPLLNS</sequence>
<accession>A0ABU2WL82</accession>
<protein>
    <submittedName>
        <fullName evidence="1">Transporter</fullName>
    </submittedName>
</protein>
<dbReference type="EMBL" id="JAVRIC010000013">
    <property type="protein sequence ID" value="MDT0497802.1"/>
    <property type="molecule type" value="Genomic_DNA"/>
</dbReference>
<keyword evidence="2" id="KW-1185">Reference proteome</keyword>
<dbReference type="Proteomes" id="UP001254608">
    <property type="component" value="Unassembled WGS sequence"/>
</dbReference>
<name>A0ABU2WL82_9GAMM</name>
<proteinExistence type="predicted"/>
<reference evidence="1 2" key="1">
    <citation type="submission" date="2023-09" db="EMBL/GenBank/DDBJ databases">
        <authorList>
            <person name="Rey-Velasco X."/>
        </authorList>
    </citation>
    <scope>NUCLEOTIDE SEQUENCE [LARGE SCALE GENOMIC DNA]</scope>
    <source>
        <strain evidence="1 2">W345</strain>
    </source>
</reference>
<evidence type="ECO:0000313" key="1">
    <source>
        <dbReference type="EMBL" id="MDT0497802.1"/>
    </source>
</evidence>
<dbReference type="RefSeq" id="WP_311365193.1">
    <property type="nucleotide sequence ID" value="NZ_JAVRIC010000013.1"/>
</dbReference>
<evidence type="ECO:0000313" key="2">
    <source>
        <dbReference type="Proteomes" id="UP001254608"/>
    </source>
</evidence>
<gene>
    <name evidence="1" type="ORF">RM530_10565</name>
</gene>